<dbReference type="Pfam" id="PF08242">
    <property type="entry name" value="Methyltransf_12"/>
    <property type="match status" value="1"/>
</dbReference>
<keyword evidence="1 3" id="KW-0808">Transferase</keyword>
<evidence type="ECO:0000313" key="3">
    <source>
        <dbReference type="EMBL" id="AZP17789.1"/>
    </source>
</evidence>
<keyword evidence="4" id="KW-1185">Reference proteome</keyword>
<dbReference type="PANTHER" id="PTHR43861:SF3">
    <property type="entry name" value="PUTATIVE (AFU_ORTHOLOGUE AFUA_2G14390)-RELATED"/>
    <property type="match status" value="1"/>
</dbReference>
<dbReference type="EMBL" id="CP034463">
    <property type="protein sequence ID" value="AZP17789.1"/>
    <property type="molecule type" value="Genomic_DNA"/>
</dbReference>
<dbReference type="KEGG" id="saqu:EJC51_17790"/>
<dbReference type="Proteomes" id="UP000280197">
    <property type="component" value="Chromosome"/>
</dbReference>
<dbReference type="InterPro" id="IPR029063">
    <property type="entry name" value="SAM-dependent_MTases_sf"/>
</dbReference>
<dbReference type="RefSeq" id="WP_126271980.1">
    <property type="nucleotide sequence ID" value="NZ_CP034463.1"/>
</dbReference>
<dbReference type="GO" id="GO:0017000">
    <property type="term" value="P:antibiotic biosynthetic process"/>
    <property type="evidence" value="ECO:0007669"/>
    <property type="project" value="UniProtKB-ARBA"/>
</dbReference>
<dbReference type="AlphaFoldDB" id="A0A3S9I0D2"/>
<gene>
    <name evidence="3" type="ORF">EJC51_17790</name>
</gene>
<reference evidence="3 4" key="1">
    <citation type="submission" date="2018-12" db="EMBL/GenBank/DDBJ databases">
        <authorList>
            <person name="Li K."/>
        </authorList>
    </citation>
    <scope>NUCLEOTIDE SEQUENCE [LARGE SCALE GENOMIC DNA]</scope>
    <source>
        <strain evidence="4">CR22</strain>
    </source>
</reference>
<accession>A0A3S9I0D2</accession>
<dbReference type="CDD" id="cd02440">
    <property type="entry name" value="AdoMet_MTases"/>
    <property type="match status" value="1"/>
</dbReference>
<name>A0A3S9I0D2_9ACTN</name>
<proteinExistence type="predicted"/>
<evidence type="ECO:0000313" key="4">
    <source>
        <dbReference type="Proteomes" id="UP000280197"/>
    </source>
</evidence>
<sequence>MTINNPATYWDPLWTSGRRYRRLSLEEQQLTGQFLGAGHGRPALDVGCGDGVLARYLHGDLGYRTTAIDCSSAALEIAQAEQDMSDGPHFQRLDIETEDIRVLPEAGYAAVTCRLVFAFIKDKAAFLARVRYLLPPGGTFWVVTPLAERLPDDRKSIGISPQHAELLTASWSSVHSEDLDTLRCYALRP</sequence>
<dbReference type="SUPFAM" id="SSF53335">
    <property type="entry name" value="S-adenosyl-L-methionine-dependent methyltransferases"/>
    <property type="match status" value="1"/>
</dbReference>
<dbReference type="GO" id="GO:0008168">
    <property type="term" value="F:methyltransferase activity"/>
    <property type="evidence" value="ECO:0007669"/>
    <property type="project" value="UniProtKB-KW"/>
</dbReference>
<dbReference type="InterPro" id="IPR013217">
    <property type="entry name" value="Methyltransf_12"/>
</dbReference>
<dbReference type="Gene3D" id="3.40.50.150">
    <property type="entry name" value="Vaccinia Virus protein VP39"/>
    <property type="match status" value="1"/>
</dbReference>
<dbReference type="GO" id="GO:0032259">
    <property type="term" value="P:methylation"/>
    <property type="evidence" value="ECO:0007669"/>
    <property type="project" value="UniProtKB-KW"/>
</dbReference>
<protein>
    <submittedName>
        <fullName evidence="3">Class I SAM-dependent methyltransferase</fullName>
    </submittedName>
</protein>
<dbReference type="PANTHER" id="PTHR43861">
    <property type="entry name" value="TRANS-ACONITATE 2-METHYLTRANSFERASE-RELATED"/>
    <property type="match status" value="1"/>
</dbReference>
<keyword evidence="3" id="KW-0489">Methyltransferase</keyword>
<organism evidence="3 4">
    <name type="scientific">Streptomyces aquilus</name>
    <dbReference type="NCBI Taxonomy" id="2548456"/>
    <lineage>
        <taxon>Bacteria</taxon>
        <taxon>Bacillati</taxon>
        <taxon>Actinomycetota</taxon>
        <taxon>Actinomycetes</taxon>
        <taxon>Kitasatosporales</taxon>
        <taxon>Streptomycetaceae</taxon>
        <taxon>Streptomyces</taxon>
    </lineage>
</organism>
<feature type="domain" description="Methyltransferase type 12" evidence="2">
    <location>
        <begin position="44"/>
        <end position="140"/>
    </location>
</feature>
<evidence type="ECO:0000259" key="2">
    <source>
        <dbReference type="Pfam" id="PF08242"/>
    </source>
</evidence>
<evidence type="ECO:0000256" key="1">
    <source>
        <dbReference type="ARBA" id="ARBA00022679"/>
    </source>
</evidence>